<evidence type="ECO:0000256" key="1">
    <source>
        <dbReference type="ARBA" id="ARBA00022741"/>
    </source>
</evidence>
<dbReference type="SUPFAM" id="SSF54211">
    <property type="entry name" value="Ribosomal protein S5 domain 2-like"/>
    <property type="match status" value="1"/>
</dbReference>
<dbReference type="GO" id="GO:0006260">
    <property type="term" value="P:DNA replication"/>
    <property type="evidence" value="ECO:0007669"/>
    <property type="project" value="UniProtKB-UniRule"/>
</dbReference>
<dbReference type="InterPro" id="IPR015320">
    <property type="entry name" value="TopoVI_B_transducer"/>
</dbReference>
<evidence type="ECO:0000313" key="9">
    <source>
        <dbReference type="EMBL" id="PXF22410.1"/>
    </source>
</evidence>
<dbReference type="PANTHER" id="PTHR48444:SF1">
    <property type="entry name" value="DNA TOPOISOMERASE 6 SUBUNIT B"/>
    <property type="match status" value="1"/>
</dbReference>
<reference evidence="9 10" key="1">
    <citation type="journal article" date="2015" name="Nat. Commun.">
        <title>Genomic and transcriptomic evidence for scavenging of diverse organic compounds by widespread deep-sea archaea.</title>
        <authorList>
            <person name="Li M."/>
            <person name="Baker B.J."/>
            <person name="Anantharaman K."/>
            <person name="Jain S."/>
            <person name="Breier J.A."/>
            <person name="Dick G.J."/>
        </authorList>
    </citation>
    <scope>NUCLEOTIDE SEQUENCE [LARGE SCALE GENOMIC DNA]</scope>
    <source>
        <strain evidence="9">Cayman_51_deep</strain>
    </source>
</reference>
<evidence type="ECO:0000313" key="10">
    <source>
        <dbReference type="Proteomes" id="UP000248161"/>
    </source>
</evidence>
<dbReference type="NCBIfam" id="TIGR01052">
    <property type="entry name" value="top6b"/>
    <property type="match status" value="1"/>
</dbReference>
<proteinExistence type="inferred from homology"/>
<dbReference type="HAMAP" id="MF_00322">
    <property type="entry name" value="Top6B"/>
    <property type="match status" value="1"/>
</dbReference>
<feature type="binding site" evidence="6">
    <location>
        <position position="491"/>
    </location>
    <ligand>
        <name>ATP</name>
        <dbReference type="ChEBI" id="CHEBI:30616"/>
    </ligand>
</feature>
<evidence type="ECO:0000256" key="2">
    <source>
        <dbReference type="ARBA" id="ARBA00022840"/>
    </source>
</evidence>
<dbReference type="EMBL" id="PSPG01000001">
    <property type="protein sequence ID" value="PXF22410.1"/>
    <property type="molecule type" value="Genomic_DNA"/>
</dbReference>
<dbReference type="SMART" id="SM00387">
    <property type="entry name" value="HATPase_c"/>
    <property type="match status" value="1"/>
</dbReference>
<feature type="region of interest" description="Disordered" evidence="7">
    <location>
        <begin position="690"/>
        <end position="739"/>
    </location>
</feature>
<dbReference type="Gene3D" id="6.10.20.80">
    <property type="match status" value="1"/>
</dbReference>
<feature type="compositionally biased region" description="Basic and acidic residues" evidence="7">
    <location>
        <begin position="707"/>
        <end position="716"/>
    </location>
</feature>
<dbReference type="Gene3D" id="3.30.565.10">
    <property type="entry name" value="Histidine kinase-like ATPase, C-terminal domain"/>
    <property type="match status" value="1"/>
</dbReference>
<keyword evidence="4 6" id="KW-0238">DNA-binding</keyword>
<dbReference type="Gene3D" id="3.30.230.10">
    <property type="match status" value="1"/>
</dbReference>
<feature type="binding site" evidence="6">
    <location>
        <position position="124"/>
    </location>
    <ligand>
        <name>ATP</name>
        <dbReference type="ChEBI" id="CHEBI:30616"/>
    </ligand>
</feature>
<dbReference type="InterPro" id="IPR003594">
    <property type="entry name" value="HATPase_dom"/>
</dbReference>
<dbReference type="NCBIfam" id="NF003218">
    <property type="entry name" value="PRK04184.1"/>
    <property type="match status" value="1"/>
</dbReference>
<feature type="domain" description="Histidine kinase/HSP90-like ATPase" evidence="8">
    <location>
        <begin position="77"/>
        <end position="197"/>
    </location>
</feature>
<dbReference type="InterPro" id="IPR036890">
    <property type="entry name" value="HATPase_C_sf"/>
</dbReference>
<name>A0A2V3HTH1_9ARCH</name>
<gene>
    <name evidence="6" type="primary">top6B</name>
    <name evidence="9" type="ORF">CXX69_00255</name>
</gene>
<dbReference type="GO" id="GO:0003918">
    <property type="term" value="F:DNA topoisomerase type II (double strand cut, ATP-hydrolyzing) activity"/>
    <property type="evidence" value="ECO:0007669"/>
    <property type="project" value="UniProtKB-UniRule"/>
</dbReference>
<dbReference type="Pfam" id="PF09239">
    <property type="entry name" value="Topo-VIb_trans"/>
    <property type="match status" value="1"/>
</dbReference>
<dbReference type="SUPFAM" id="SSF55874">
    <property type="entry name" value="ATPase domain of HSP90 chaperone/DNA topoisomerase II/histidine kinase"/>
    <property type="match status" value="1"/>
</dbReference>
<feature type="binding site" evidence="6">
    <location>
        <position position="92"/>
    </location>
    <ligand>
        <name>ATP</name>
        <dbReference type="ChEBI" id="CHEBI:30616"/>
    </ligand>
</feature>
<evidence type="ECO:0000256" key="5">
    <source>
        <dbReference type="ARBA" id="ARBA00023235"/>
    </source>
</evidence>
<dbReference type="InterPro" id="IPR020568">
    <property type="entry name" value="Ribosomal_Su5_D2-typ_SF"/>
</dbReference>
<dbReference type="SUPFAM" id="SSF46946">
    <property type="entry name" value="S13-like H2TH domain"/>
    <property type="match status" value="1"/>
</dbReference>
<dbReference type="InterPro" id="IPR005734">
    <property type="entry name" value="TopoVI_B"/>
</dbReference>
<evidence type="ECO:0000256" key="3">
    <source>
        <dbReference type="ARBA" id="ARBA00023029"/>
    </source>
</evidence>
<dbReference type="PANTHER" id="PTHR48444">
    <property type="entry name" value="DNA TOPOISOMERASE 6 SUBUNIT B"/>
    <property type="match status" value="1"/>
</dbReference>
<dbReference type="InterPro" id="IPR014721">
    <property type="entry name" value="Ribsml_uS5_D2-typ_fold_subgr"/>
</dbReference>
<evidence type="ECO:0000256" key="4">
    <source>
        <dbReference type="ARBA" id="ARBA00023125"/>
    </source>
</evidence>
<comment type="caution">
    <text evidence="9">The sequence shown here is derived from an EMBL/GenBank/DDBJ whole genome shotgun (WGS) entry which is preliminary data.</text>
</comment>
<evidence type="ECO:0000259" key="8">
    <source>
        <dbReference type="SMART" id="SM00387"/>
    </source>
</evidence>
<comment type="catalytic activity">
    <reaction evidence="6">
        <text>ATP-dependent breakage, passage and rejoining of double-stranded DNA.</text>
        <dbReference type="EC" id="5.6.2.2"/>
    </reaction>
</comment>
<comment type="subunit">
    <text evidence="6">Homodimer. Heterotetramer of two Top6A and two Top6B chains.</text>
</comment>
<dbReference type="Proteomes" id="UP000248161">
    <property type="component" value="Unassembled WGS sequence"/>
</dbReference>
<accession>A0A2V3HTH1</accession>
<dbReference type="AlphaFoldDB" id="A0A2V3HTH1"/>
<comment type="caution">
    <text evidence="6">Lacks conserved residue(s) required for the propagation of feature annotation.</text>
</comment>
<dbReference type="Pfam" id="PF02518">
    <property type="entry name" value="HATPase_c"/>
    <property type="match status" value="1"/>
</dbReference>
<dbReference type="CDD" id="cd00823">
    <property type="entry name" value="TopoIIB_Trans"/>
    <property type="match status" value="1"/>
</dbReference>
<dbReference type="Gene3D" id="1.10.8.50">
    <property type="match status" value="1"/>
</dbReference>
<keyword evidence="5 6" id="KW-0413">Isomerase</keyword>
<evidence type="ECO:0000256" key="6">
    <source>
        <dbReference type="HAMAP-Rule" id="MF_00322"/>
    </source>
</evidence>
<comment type="similarity">
    <text evidence="6">Belongs to the TOP6B family.</text>
</comment>
<dbReference type="EC" id="5.6.2.2" evidence="6"/>
<dbReference type="GO" id="GO:0003677">
    <property type="term" value="F:DNA binding"/>
    <property type="evidence" value="ECO:0007669"/>
    <property type="project" value="UniProtKB-UniRule"/>
</dbReference>
<keyword evidence="3 6" id="KW-0799">Topoisomerase</keyword>
<protein>
    <recommendedName>
        <fullName evidence="6">Type 2 DNA topoisomerase 6 subunit B</fullName>
        <ecNumber evidence="6">5.6.2.2</ecNumber>
    </recommendedName>
    <alternativeName>
        <fullName evidence="6">Type II DNA topoisomerase VI subunit B</fullName>
        <shortName evidence="6">TopoVI-B</shortName>
    </alternativeName>
</protein>
<keyword evidence="1 6" id="KW-0547">Nucleotide-binding</keyword>
<evidence type="ECO:0000256" key="7">
    <source>
        <dbReference type="SAM" id="MobiDB-lite"/>
    </source>
</evidence>
<dbReference type="InterPro" id="IPR010979">
    <property type="entry name" value="Ribosomal_uS13-like_H2TH"/>
</dbReference>
<comment type="function">
    <text evidence="6">Relaxes both positive and negative superturns and exhibits a strong decatenase activity.</text>
</comment>
<dbReference type="GO" id="GO:0006265">
    <property type="term" value="P:DNA topological change"/>
    <property type="evidence" value="ECO:0007669"/>
    <property type="project" value="UniProtKB-UniRule"/>
</dbReference>
<feature type="binding site" evidence="6">
    <location>
        <begin position="145"/>
        <end position="146"/>
    </location>
    <ligand>
        <name>ATP</name>
        <dbReference type="ChEBI" id="CHEBI:30616"/>
    </ligand>
</feature>
<organism evidence="9 10">
    <name type="scientific">Candidatus Thalassarchaeum betae</name>
    <dbReference type="NCBI Taxonomy" id="2599289"/>
    <lineage>
        <taxon>Archaea</taxon>
        <taxon>Methanobacteriati</taxon>
        <taxon>Thermoplasmatota</taxon>
        <taxon>Candidatus Poseidoniia</taxon>
        <taxon>Candidatus Poseidoniales</taxon>
        <taxon>Candidatus Thalassarchaeaceae</taxon>
        <taxon>Candidatus Thalassarchaeum</taxon>
    </lineage>
</organism>
<dbReference type="GO" id="GO:0005524">
    <property type="term" value="F:ATP binding"/>
    <property type="evidence" value="ECO:0007669"/>
    <property type="project" value="UniProtKB-UniRule"/>
</dbReference>
<keyword evidence="2 6" id="KW-0067">ATP-binding</keyword>
<sequence>MGWPSLCECNTPLRTSRLNRQPWPLRLTTSRPRAIRVLGGPGGGLRMSEGKPSTGKQRQIAISEFFEKNKHFLGFDSLHRAIITAVKESVDNSLDACEEERILPEIRIEVSRLKGDRIELIAQDNGPGIPRSSIEHVFGKFLLGSRFHAIRQTRGQQGIGITGVVMYSQLTTGAKTRVVSKVEGDSSAVFVDLGIDTKKNRAIKSGEIRDIWIDDVTGEEVSHGLRLQTVMNAKYQRGRQSVHQYLRMTSIVNPHATITLTVRDRDGGIIDAGNWPRTTDKLPRVVTEIKPHPHGIHLGTLQRMLREAEERKMTSFLRHNFSGVSMRAAREILEKAGLDESRQPRRIRAEEAQLILDCFQKVKLLNPPTDCLSPIEDLLIKKSLSKAIDSRFASTVTRDPQVTQGNPFQVEIGLVFGGDLAADSPIEILRFANRVPLMYQQGGCLLTKALESIDWKRYGLEQPGGRGIPKGPAAVLIHLASTNVQFTSEAKEAVAVNEEVLEEIRRALLEVGRGLKSHLKKSSQRKKAQEKFELINVILPEISRKSSQLLNREEPNLAPIITQIMNAVFCEEELGWDKERRLATCDITVLNYTARARAYTILAKWPESDYVAMENNPLGGRKEAHGLWAWRLDTLNPGTSATISFSLSGLSKGQWSDTDIFFRGNGDIIGATKIDEKLLEEMRNREALSAAEEEVRKAESGIGPLAERAEENLRDDPEQESTPVDPGSLDWVPNQEGGE</sequence>